<dbReference type="OrthoDB" id="5876081at2759"/>
<dbReference type="EMBL" id="CAJFCW020000001">
    <property type="protein sequence ID" value="CAG9077362.1"/>
    <property type="molecule type" value="Genomic_DNA"/>
</dbReference>
<evidence type="ECO:0000256" key="2">
    <source>
        <dbReference type="SAM" id="MobiDB-lite"/>
    </source>
</evidence>
<feature type="region of interest" description="Disordered" evidence="2">
    <location>
        <begin position="118"/>
        <end position="144"/>
    </location>
</feature>
<feature type="domain" description="MADF" evidence="3">
    <location>
        <begin position="15"/>
        <end position="104"/>
    </location>
</feature>
<dbReference type="Proteomes" id="UP000783686">
    <property type="component" value="Unassembled WGS sequence"/>
</dbReference>
<dbReference type="PROSITE" id="PS51029">
    <property type="entry name" value="MADF"/>
    <property type="match status" value="1"/>
</dbReference>
<feature type="coiled-coil region" evidence="1">
    <location>
        <begin position="506"/>
        <end position="533"/>
    </location>
</feature>
<evidence type="ECO:0000256" key="1">
    <source>
        <dbReference type="SAM" id="Coils"/>
    </source>
</evidence>
<evidence type="ECO:0000313" key="4">
    <source>
        <dbReference type="EMBL" id="CAD5205431.1"/>
    </source>
</evidence>
<dbReference type="AlphaFoldDB" id="A0A811JPZ4"/>
<dbReference type="InterPro" id="IPR006578">
    <property type="entry name" value="MADF-dom"/>
</dbReference>
<name>A0A811JPZ4_9BILA</name>
<keyword evidence="5" id="KW-1185">Reference proteome</keyword>
<evidence type="ECO:0000259" key="3">
    <source>
        <dbReference type="PROSITE" id="PS51029"/>
    </source>
</evidence>
<keyword evidence="1" id="KW-0175">Coiled coil</keyword>
<protein>
    <recommendedName>
        <fullName evidence="3">MADF domain-containing protein</fullName>
    </recommendedName>
</protein>
<sequence>MPPSSPMEEQDFLVRLVKRIEEEPSLYKLEDHNYSNDNVRHQAFLRIKERLIDDGISEEQASVVIIRDKFRILKRRFSSEHRRKGSKSQWPFYQHLKFLIPCVEHAYEQEAMRNVEKRKWSMASSTPRTSPEENDDSSSVSVKETIEQTLNLPRSVTRRGVNPFNKEEEKVVFNADLHTWLRTHTCCGVKTRQFYDQIIEAVTMKNQDIPFPANLEREYTVYAEKYEVMKDEDENYVVYRKGKKVVHEFELFDILYETHQKTAHSRRDVMFKKLNEKYDGISKNLVIMFLKTCRYCELNGIGIPRERSNQIKRNGSTSPPNNYLLDIMRGADENQLGEAQEEEDEEDFGPSKDSNPLSIFLKACDQSIMSYCDSPKTDSNLSNEDKSEFGEVVALAAYQLRQTYLLLRVVNEQRMVICKVNDEDYFPSMKVEHTASDRVNWTPGQIIKAFFGFEQTKTECVVEAVGSLESVQDAFFQAKQKQNPTDNAQTIDNPPEKRLKLNQNGTKIATSDMRNIQNRFEEMEERIRFLEQQVFTQQPSSNVPKIDFMGTGL</sequence>
<evidence type="ECO:0000313" key="5">
    <source>
        <dbReference type="Proteomes" id="UP000614601"/>
    </source>
</evidence>
<dbReference type="SMART" id="SM00595">
    <property type="entry name" value="MADF"/>
    <property type="match status" value="1"/>
</dbReference>
<accession>A0A811JPZ4</accession>
<comment type="caution">
    <text evidence="4">The sequence shown here is derived from an EMBL/GenBank/DDBJ whole genome shotgun (WGS) entry which is preliminary data.</text>
</comment>
<gene>
    <name evidence="4" type="ORF">BOKJ2_LOCUS115</name>
</gene>
<dbReference type="Proteomes" id="UP000614601">
    <property type="component" value="Unassembled WGS sequence"/>
</dbReference>
<dbReference type="EMBL" id="CAJFDH010000001">
    <property type="protein sequence ID" value="CAD5205431.1"/>
    <property type="molecule type" value="Genomic_DNA"/>
</dbReference>
<dbReference type="Pfam" id="PF10545">
    <property type="entry name" value="MADF_DNA_bdg"/>
    <property type="match status" value="1"/>
</dbReference>
<organism evidence="4 5">
    <name type="scientific">Bursaphelenchus okinawaensis</name>
    <dbReference type="NCBI Taxonomy" id="465554"/>
    <lineage>
        <taxon>Eukaryota</taxon>
        <taxon>Metazoa</taxon>
        <taxon>Ecdysozoa</taxon>
        <taxon>Nematoda</taxon>
        <taxon>Chromadorea</taxon>
        <taxon>Rhabditida</taxon>
        <taxon>Tylenchina</taxon>
        <taxon>Tylenchomorpha</taxon>
        <taxon>Aphelenchoidea</taxon>
        <taxon>Aphelenchoididae</taxon>
        <taxon>Bursaphelenchus</taxon>
    </lineage>
</organism>
<proteinExistence type="predicted"/>
<reference evidence="4" key="1">
    <citation type="submission" date="2020-09" db="EMBL/GenBank/DDBJ databases">
        <authorList>
            <person name="Kikuchi T."/>
        </authorList>
    </citation>
    <scope>NUCLEOTIDE SEQUENCE</scope>
    <source>
        <strain evidence="4">SH1</strain>
    </source>
</reference>